<gene>
    <name evidence="1" type="ORF">GCM10009811_21650</name>
</gene>
<keyword evidence="2" id="KW-1185">Reference proteome</keyword>
<comment type="caution">
    <text evidence="1">The sequence shown here is derived from an EMBL/GenBank/DDBJ whole genome shotgun (WGS) entry which is preliminary data.</text>
</comment>
<proteinExistence type="predicted"/>
<dbReference type="Proteomes" id="UP001499938">
    <property type="component" value="Unassembled WGS sequence"/>
</dbReference>
<evidence type="ECO:0000313" key="1">
    <source>
        <dbReference type="EMBL" id="GAA1797097.1"/>
    </source>
</evidence>
<name>A0ABN2LR60_9MICO</name>
<evidence type="ECO:0000313" key="2">
    <source>
        <dbReference type="Proteomes" id="UP001499938"/>
    </source>
</evidence>
<sequence>MATRLPAEVADDLTRLVRRWHQLPLDQALSVSAPVRTLLERYADLVHPGIPVPELGPAALPDQLTVLAYDALAASRITAADVVGDLGELRRALP</sequence>
<accession>A0ABN2LR60</accession>
<reference evidence="1 2" key="1">
    <citation type="journal article" date="2019" name="Int. J. Syst. Evol. Microbiol.">
        <title>The Global Catalogue of Microorganisms (GCM) 10K type strain sequencing project: providing services to taxonomists for standard genome sequencing and annotation.</title>
        <authorList>
            <consortium name="The Broad Institute Genomics Platform"/>
            <consortium name="The Broad Institute Genome Sequencing Center for Infectious Disease"/>
            <person name="Wu L."/>
            <person name="Ma J."/>
        </authorList>
    </citation>
    <scope>NUCLEOTIDE SEQUENCE [LARGE SCALE GENOMIC DNA]</scope>
    <source>
        <strain evidence="1 2">JCM 15592</strain>
    </source>
</reference>
<organism evidence="1 2">
    <name type="scientific">Nostocoides veronense</name>
    <dbReference type="NCBI Taxonomy" id="330836"/>
    <lineage>
        <taxon>Bacteria</taxon>
        <taxon>Bacillati</taxon>
        <taxon>Actinomycetota</taxon>
        <taxon>Actinomycetes</taxon>
        <taxon>Micrococcales</taxon>
        <taxon>Intrasporangiaceae</taxon>
        <taxon>Nostocoides</taxon>
    </lineage>
</organism>
<dbReference type="RefSeq" id="WP_344084879.1">
    <property type="nucleotide sequence ID" value="NZ_BAAAPO010000033.1"/>
</dbReference>
<protein>
    <submittedName>
        <fullName evidence="1">Uncharacterized protein</fullName>
    </submittedName>
</protein>
<dbReference type="EMBL" id="BAAAPO010000033">
    <property type="protein sequence ID" value="GAA1797097.1"/>
    <property type="molecule type" value="Genomic_DNA"/>
</dbReference>